<dbReference type="RefSeq" id="WP_275090140.1">
    <property type="nucleotide sequence ID" value="NZ_CP119078.1"/>
</dbReference>
<feature type="compositionally biased region" description="Acidic residues" evidence="1">
    <location>
        <begin position="333"/>
        <end position="343"/>
    </location>
</feature>
<evidence type="ECO:0000313" key="2">
    <source>
        <dbReference type="EMBL" id="WED44323.1"/>
    </source>
</evidence>
<keyword evidence="3" id="KW-1185">Reference proteome</keyword>
<gene>
    <name evidence="2" type="ORF">PXX05_05925</name>
</gene>
<accession>A0ABY8AV18</accession>
<proteinExistence type="predicted"/>
<feature type="compositionally biased region" description="Basic and acidic residues" evidence="1">
    <location>
        <begin position="315"/>
        <end position="332"/>
    </location>
</feature>
<reference evidence="2 3" key="1">
    <citation type="submission" date="2023-02" db="EMBL/GenBank/DDBJ databases">
        <title>Genome Sequence of L. cardiaca H63T.</title>
        <authorList>
            <person name="Lopez A.E."/>
            <person name="Cianciotto N.P."/>
        </authorList>
    </citation>
    <scope>NUCLEOTIDE SEQUENCE [LARGE SCALE GENOMIC DNA]</scope>
    <source>
        <strain evidence="2 3">H63</strain>
    </source>
</reference>
<sequence>MTTTVEIIEILKSQPKTQLTPAIADNLKAIKEICDSQYSNQSFYGNAALNRQMLLDENIANLLTPEVLSYLFTNEPTPETKIFRNSGGAINLRDAIYYGFKEGLHVLHMMPNNEPDYNPHSYLAQKSKFTKNTMRIAENISKAAHVEELETKQAFNPQQLIEQYARIVETVNLIKESNKSSELLKVPGYTPTQMRQQVVGGFNRMRQILDVESLESIELDDFCEKFLKSPEAMLDGAVIHLFYDRAHIDAALEQDTKFKFKGKECTFQDIFKVMVSKVATNPDNYPSCAKEQFCLRMTLVESDLQNRFQSEYAKAQERKEEKDLKGEEKDFKGEEEDLNEEFLDSSLPQTRQKELQSIIKTLVENIETPKGTRRTSGAGSTKVQNLNSLSDQIGKCPAEEWAAKEEQFIGKLKELCATRRHALHFWSTPHSVNELATLLEEKGFTQPQKESADSQLKA</sequence>
<feature type="region of interest" description="Disordered" evidence="1">
    <location>
        <begin position="315"/>
        <end position="343"/>
    </location>
</feature>
<evidence type="ECO:0000313" key="3">
    <source>
        <dbReference type="Proteomes" id="UP001222087"/>
    </source>
</evidence>
<evidence type="ECO:0000256" key="1">
    <source>
        <dbReference type="SAM" id="MobiDB-lite"/>
    </source>
</evidence>
<organism evidence="2 3">
    <name type="scientific">Legionella cardiaca</name>
    <dbReference type="NCBI Taxonomy" id="1071983"/>
    <lineage>
        <taxon>Bacteria</taxon>
        <taxon>Pseudomonadati</taxon>
        <taxon>Pseudomonadota</taxon>
        <taxon>Gammaproteobacteria</taxon>
        <taxon>Legionellales</taxon>
        <taxon>Legionellaceae</taxon>
        <taxon>Legionella</taxon>
    </lineage>
</organism>
<protein>
    <submittedName>
        <fullName evidence="2">Uncharacterized protein</fullName>
    </submittedName>
</protein>
<dbReference type="Proteomes" id="UP001222087">
    <property type="component" value="Chromosome"/>
</dbReference>
<dbReference type="EMBL" id="CP119078">
    <property type="protein sequence ID" value="WED44323.1"/>
    <property type="molecule type" value="Genomic_DNA"/>
</dbReference>
<name>A0ABY8AV18_9GAMM</name>